<dbReference type="EC" id="2.6.99.2" evidence="4 5"/>
<comment type="similarity">
    <text evidence="4">Belongs to the PNP synthase family.</text>
</comment>
<comment type="subcellular location">
    <subcellularLocation>
        <location evidence="4">Cytoplasm</location>
    </subcellularLocation>
</comment>
<dbReference type="NCBIfam" id="NF003627">
    <property type="entry name" value="PRK05265.1-5"/>
    <property type="match status" value="1"/>
</dbReference>
<feature type="site" description="Transition state stabilizer" evidence="4">
    <location>
        <position position="162"/>
    </location>
</feature>
<feature type="binding site" evidence="4">
    <location>
        <position position="56"/>
    </location>
    <ligand>
        <name>1-deoxy-D-xylulose 5-phosphate</name>
        <dbReference type="ChEBI" id="CHEBI:57792"/>
    </ligand>
</feature>
<feature type="binding site" evidence="4">
    <location>
        <position position="29"/>
    </location>
    <ligand>
        <name>3-amino-2-oxopropyl phosphate</name>
        <dbReference type="ChEBI" id="CHEBI:57279"/>
    </ligand>
</feature>
<evidence type="ECO:0000313" key="7">
    <source>
        <dbReference type="Proteomes" id="UP001143330"/>
    </source>
</evidence>
<feature type="active site" description="Proton acceptor" evidence="4">
    <location>
        <position position="81"/>
    </location>
</feature>
<feature type="active site" description="Proton donor" evidence="4">
    <location>
        <position position="205"/>
    </location>
</feature>
<evidence type="ECO:0000256" key="1">
    <source>
        <dbReference type="ARBA" id="ARBA00022490"/>
    </source>
</evidence>
<dbReference type="InterPro" id="IPR036130">
    <property type="entry name" value="Pyridoxine-5'_phos_synth"/>
</dbReference>
<sequence>MSAPASLVVVPPIRLGVNIDHVATVRNARGGALPDPVRAAMLAAAAGADGITAHLREDRRHVRDDDMRRLRETLTIPLNFEMAATHEMVAIAIELRPHACCLVPERREERTTEGGLDVIGGGIDLAHRVEQLATSGIRVSLFVAPDTDQIVRAADIGAAVVELHTGSWCDLRVAGRQDEAVAELERLTGAAEQATTLGLEVHAGHGLDYVTAEIMAANAHVRELNIGHFLVGEAIFEGLETAIRRMRAAMARGRAQLRAGKAA</sequence>
<gene>
    <name evidence="4 6" type="primary">pdxJ</name>
    <name evidence="6" type="ORF">GCM10017653_05270</name>
</gene>
<comment type="subunit">
    <text evidence="4">Homooctamer; tetramer of dimers.</text>
</comment>
<reference evidence="6" key="2">
    <citation type="submission" date="2023-01" db="EMBL/GenBank/DDBJ databases">
        <authorList>
            <person name="Sun Q."/>
            <person name="Evtushenko L."/>
        </authorList>
    </citation>
    <scope>NUCLEOTIDE SEQUENCE</scope>
    <source>
        <strain evidence="6">VKM B-2789</strain>
    </source>
</reference>
<dbReference type="GO" id="GO:0005829">
    <property type="term" value="C:cytosol"/>
    <property type="evidence" value="ECO:0007669"/>
    <property type="project" value="TreeGrafter"/>
</dbReference>
<evidence type="ECO:0000313" key="6">
    <source>
        <dbReference type="EMBL" id="GLK82458.1"/>
    </source>
</evidence>
<protein>
    <recommendedName>
        <fullName evidence="4 5">Pyridoxine 5'-phosphate synthase</fullName>
        <shortName evidence="4">PNP synthase</shortName>
        <ecNumber evidence="4 5">2.6.99.2</ecNumber>
    </recommendedName>
</protein>
<name>A0A9W6JU01_9HYPH</name>
<dbReference type="AlphaFoldDB" id="A0A9W6JU01"/>
<evidence type="ECO:0000256" key="3">
    <source>
        <dbReference type="ARBA" id="ARBA00023096"/>
    </source>
</evidence>
<evidence type="ECO:0000256" key="5">
    <source>
        <dbReference type="NCBIfam" id="TIGR00559"/>
    </source>
</evidence>
<feature type="active site" description="Proton acceptor" evidence="4">
    <location>
        <position position="54"/>
    </location>
</feature>
<reference evidence="6" key="1">
    <citation type="journal article" date="2014" name="Int. J. Syst. Evol. Microbiol.">
        <title>Complete genome sequence of Corynebacterium casei LMG S-19264T (=DSM 44701T), isolated from a smear-ripened cheese.</title>
        <authorList>
            <consortium name="US DOE Joint Genome Institute (JGI-PGF)"/>
            <person name="Walter F."/>
            <person name="Albersmeier A."/>
            <person name="Kalinowski J."/>
            <person name="Ruckert C."/>
        </authorList>
    </citation>
    <scope>NUCLEOTIDE SEQUENCE</scope>
    <source>
        <strain evidence="6">VKM B-2789</strain>
    </source>
</reference>
<feature type="binding site" evidence="4">
    <location>
        <begin position="227"/>
        <end position="228"/>
    </location>
    <ligand>
        <name>3-amino-2-oxopropyl phosphate</name>
        <dbReference type="ChEBI" id="CHEBI:57279"/>
    </ligand>
</feature>
<dbReference type="SUPFAM" id="SSF63892">
    <property type="entry name" value="Pyridoxine 5'-phosphate synthase"/>
    <property type="match status" value="1"/>
</dbReference>
<accession>A0A9W6JU01</accession>
<comment type="caution">
    <text evidence="6">The sequence shown here is derived from an EMBL/GenBank/DDBJ whole genome shotgun (WGS) entry which is preliminary data.</text>
</comment>
<feature type="binding site" evidence="4">
    <location>
        <position position="111"/>
    </location>
    <ligand>
        <name>1-deoxy-D-xylulose 5-phosphate</name>
        <dbReference type="ChEBI" id="CHEBI:57792"/>
    </ligand>
</feature>
<dbReference type="HAMAP" id="MF_00279">
    <property type="entry name" value="PdxJ"/>
    <property type="match status" value="1"/>
</dbReference>
<dbReference type="InterPro" id="IPR004569">
    <property type="entry name" value="PyrdxlP_synth_PdxJ"/>
</dbReference>
<keyword evidence="7" id="KW-1185">Reference proteome</keyword>
<feature type="binding site" evidence="4">
    <location>
        <position position="18"/>
    </location>
    <ligand>
        <name>3-amino-2-oxopropyl phosphate</name>
        <dbReference type="ChEBI" id="CHEBI:57279"/>
    </ligand>
</feature>
<feature type="binding site" evidence="4">
    <location>
        <position position="206"/>
    </location>
    <ligand>
        <name>3-amino-2-oxopropyl phosphate</name>
        <dbReference type="ChEBI" id="CHEBI:57279"/>
    </ligand>
</feature>
<feature type="binding site" evidence="4">
    <location>
        <begin position="20"/>
        <end position="21"/>
    </location>
    <ligand>
        <name>1-deoxy-D-xylulose 5-phosphate</name>
        <dbReference type="ChEBI" id="CHEBI:57792"/>
    </ligand>
</feature>
<proteinExistence type="inferred from homology"/>
<dbReference type="Proteomes" id="UP001143330">
    <property type="component" value="Unassembled WGS sequence"/>
</dbReference>
<keyword evidence="1 4" id="KW-0963">Cytoplasm</keyword>
<keyword evidence="3 4" id="KW-0664">Pyridoxine biosynthesis</keyword>
<feature type="binding site" evidence="4">
    <location>
        <position position="61"/>
    </location>
    <ligand>
        <name>1-deoxy-D-xylulose 5-phosphate</name>
        <dbReference type="ChEBI" id="CHEBI:57792"/>
    </ligand>
</feature>
<dbReference type="EMBL" id="BSFM01000003">
    <property type="protein sequence ID" value="GLK82458.1"/>
    <property type="molecule type" value="Genomic_DNA"/>
</dbReference>
<dbReference type="CDD" id="cd00003">
    <property type="entry name" value="PNPsynthase"/>
    <property type="match status" value="1"/>
</dbReference>
<comment type="catalytic activity">
    <reaction evidence="4">
        <text>3-amino-2-oxopropyl phosphate + 1-deoxy-D-xylulose 5-phosphate = pyridoxine 5'-phosphate + phosphate + 2 H2O + H(+)</text>
        <dbReference type="Rhea" id="RHEA:15265"/>
        <dbReference type="ChEBI" id="CHEBI:15377"/>
        <dbReference type="ChEBI" id="CHEBI:15378"/>
        <dbReference type="ChEBI" id="CHEBI:43474"/>
        <dbReference type="ChEBI" id="CHEBI:57279"/>
        <dbReference type="ChEBI" id="CHEBI:57792"/>
        <dbReference type="ChEBI" id="CHEBI:58589"/>
        <dbReference type="EC" id="2.6.99.2"/>
    </reaction>
</comment>
<dbReference type="PANTHER" id="PTHR30456">
    <property type="entry name" value="PYRIDOXINE 5'-PHOSPHATE SYNTHASE"/>
    <property type="match status" value="1"/>
</dbReference>
<dbReference type="Gene3D" id="3.20.20.70">
    <property type="entry name" value="Aldolase class I"/>
    <property type="match status" value="1"/>
</dbReference>
<dbReference type="InterPro" id="IPR013785">
    <property type="entry name" value="Aldolase_TIM"/>
</dbReference>
<dbReference type="PANTHER" id="PTHR30456:SF0">
    <property type="entry name" value="PYRIDOXINE 5'-PHOSPHATE SYNTHASE"/>
    <property type="match status" value="1"/>
</dbReference>
<dbReference type="Pfam" id="PF03740">
    <property type="entry name" value="PdxJ"/>
    <property type="match status" value="1"/>
</dbReference>
<dbReference type="NCBIfam" id="NF003625">
    <property type="entry name" value="PRK05265.1-3"/>
    <property type="match status" value="1"/>
</dbReference>
<organism evidence="6 7">
    <name type="scientific">Ancylobacter defluvii</name>
    <dbReference type="NCBI Taxonomy" id="1282440"/>
    <lineage>
        <taxon>Bacteria</taxon>
        <taxon>Pseudomonadati</taxon>
        <taxon>Pseudomonadota</taxon>
        <taxon>Alphaproteobacteria</taxon>
        <taxon>Hyphomicrobiales</taxon>
        <taxon>Xanthobacteraceae</taxon>
        <taxon>Ancylobacter</taxon>
    </lineage>
</organism>
<evidence type="ECO:0000256" key="2">
    <source>
        <dbReference type="ARBA" id="ARBA00022679"/>
    </source>
</evidence>
<evidence type="ECO:0000256" key="4">
    <source>
        <dbReference type="HAMAP-Rule" id="MF_00279"/>
    </source>
</evidence>
<dbReference type="NCBIfam" id="NF003624">
    <property type="entry name" value="PRK05265.1-2"/>
    <property type="match status" value="1"/>
</dbReference>
<comment type="function">
    <text evidence="4">Catalyzes the complicated ring closure reaction between the two acyclic compounds 1-deoxy-D-xylulose-5-phosphate (DXP) and 3-amino-2-oxopropyl phosphate (1-amino-acetone-3-phosphate or AAP) to form pyridoxine 5'-phosphate (PNP) and inorganic phosphate.</text>
</comment>
<comment type="pathway">
    <text evidence="4">Cofactor biosynthesis; pyridoxine 5'-phosphate biosynthesis; pyridoxine 5'-phosphate from D-erythrose 4-phosphate: step 5/5.</text>
</comment>
<keyword evidence="2 4" id="KW-0808">Transferase</keyword>
<dbReference type="GO" id="GO:0008615">
    <property type="term" value="P:pyridoxine biosynthetic process"/>
    <property type="evidence" value="ECO:0007669"/>
    <property type="project" value="UniProtKB-UniRule"/>
</dbReference>
<dbReference type="RefSeq" id="WP_213363106.1">
    <property type="nucleotide sequence ID" value="NZ_BSFM01000003.1"/>
</dbReference>
<dbReference type="NCBIfam" id="TIGR00559">
    <property type="entry name" value="pdxJ"/>
    <property type="match status" value="1"/>
</dbReference>
<dbReference type="GO" id="GO:0033856">
    <property type="term" value="F:pyridoxine 5'-phosphate synthase activity"/>
    <property type="evidence" value="ECO:0007669"/>
    <property type="project" value="UniProtKB-UniRule"/>
</dbReference>